<name>A0A4Y7SA03_COPMI</name>
<protein>
    <submittedName>
        <fullName evidence="1">Uncharacterized protein</fullName>
    </submittedName>
</protein>
<dbReference type="AlphaFoldDB" id="A0A4Y7SA03"/>
<organism evidence="1 2">
    <name type="scientific">Coprinellus micaceus</name>
    <name type="common">Glistening ink-cap mushroom</name>
    <name type="synonym">Coprinus micaceus</name>
    <dbReference type="NCBI Taxonomy" id="71717"/>
    <lineage>
        <taxon>Eukaryota</taxon>
        <taxon>Fungi</taxon>
        <taxon>Dikarya</taxon>
        <taxon>Basidiomycota</taxon>
        <taxon>Agaricomycotina</taxon>
        <taxon>Agaricomycetes</taxon>
        <taxon>Agaricomycetidae</taxon>
        <taxon>Agaricales</taxon>
        <taxon>Agaricineae</taxon>
        <taxon>Psathyrellaceae</taxon>
        <taxon>Coprinellus</taxon>
    </lineage>
</organism>
<accession>A0A4Y7SA03</accession>
<gene>
    <name evidence="1" type="ORF">FA13DRAFT_1745921</name>
</gene>
<sequence length="207" mass="23485">MISRASSPRPPIHLHPHLASPVPRTYLTRLVPLPARPPTSLPSLACTTDRQPPRLVYILASLIHTLQIRPLVFSRTRLSTRLLCFPLACAGSPLPLVFDPDRVLVLARRGISPPKLSGRADISEGGFGGIRRACHDILLLKWARTTSRLLRLQTSPCQLKIISLRWERWAWRLKIVPMLWFYDGYMSRLPVILPPREEDSQFVAALR</sequence>
<proteinExistence type="predicted"/>
<dbReference type="EMBL" id="QPFP01000260">
    <property type="protein sequence ID" value="TEB18389.1"/>
    <property type="molecule type" value="Genomic_DNA"/>
</dbReference>
<dbReference type="Proteomes" id="UP000298030">
    <property type="component" value="Unassembled WGS sequence"/>
</dbReference>
<evidence type="ECO:0000313" key="2">
    <source>
        <dbReference type="Proteomes" id="UP000298030"/>
    </source>
</evidence>
<evidence type="ECO:0000313" key="1">
    <source>
        <dbReference type="EMBL" id="TEB18389.1"/>
    </source>
</evidence>
<comment type="caution">
    <text evidence="1">The sequence shown here is derived from an EMBL/GenBank/DDBJ whole genome shotgun (WGS) entry which is preliminary data.</text>
</comment>
<reference evidence="1 2" key="1">
    <citation type="journal article" date="2019" name="Nat. Ecol. Evol.">
        <title>Megaphylogeny resolves global patterns of mushroom evolution.</title>
        <authorList>
            <person name="Varga T."/>
            <person name="Krizsan K."/>
            <person name="Foldi C."/>
            <person name="Dima B."/>
            <person name="Sanchez-Garcia M."/>
            <person name="Sanchez-Ramirez S."/>
            <person name="Szollosi G.J."/>
            <person name="Szarkandi J.G."/>
            <person name="Papp V."/>
            <person name="Albert L."/>
            <person name="Andreopoulos W."/>
            <person name="Angelini C."/>
            <person name="Antonin V."/>
            <person name="Barry K.W."/>
            <person name="Bougher N.L."/>
            <person name="Buchanan P."/>
            <person name="Buyck B."/>
            <person name="Bense V."/>
            <person name="Catcheside P."/>
            <person name="Chovatia M."/>
            <person name="Cooper J."/>
            <person name="Damon W."/>
            <person name="Desjardin D."/>
            <person name="Finy P."/>
            <person name="Geml J."/>
            <person name="Haridas S."/>
            <person name="Hughes K."/>
            <person name="Justo A."/>
            <person name="Karasinski D."/>
            <person name="Kautmanova I."/>
            <person name="Kiss B."/>
            <person name="Kocsube S."/>
            <person name="Kotiranta H."/>
            <person name="LaButti K.M."/>
            <person name="Lechner B.E."/>
            <person name="Liimatainen K."/>
            <person name="Lipzen A."/>
            <person name="Lukacs Z."/>
            <person name="Mihaltcheva S."/>
            <person name="Morgado L.N."/>
            <person name="Niskanen T."/>
            <person name="Noordeloos M.E."/>
            <person name="Ohm R.A."/>
            <person name="Ortiz-Santana B."/>
            <person name="Ovrebo C."/>
            <person name="Racz N."/>
            <person name="Riley R."/>
            <person name="Savchenko A."/>
            <person name="Shiryaev A."/>
            <person name="Soop K."/>
            <person name="Spirin V."/>
            <person name="Szebenyi C."/>
            <person name="Tomsovsky M."/>
            <person name="Tulloss R.E."/>
            <person name="Uehling J."/>
            <person name="Grigoriev I.V."/>
            <person name="Vagvolgyi C."/>
            <person name="Papp T."/>
            <person name="Martin F.M."/>
            <person name="Miettinen O."/>
            <person name="Hibbett D.S."/>
            <person name="Nagy L.G."/>
        </authorList>
    </citation>
    <scope>NUCLEOTIDE SEQUENCE [LARGE SCALE GENOMIC DNA]</scope>
    <source>
        <strain evidence="1 2">FP101781</strain>
    </source>
</reference>
<keyword evidence="2" id="KW-1185">Reference proteome</keyword>